<feature type="domain" description="C2H2-type" evidence="9">
    <location>
        <begin position="160"/>
        <end position="189"/>
    </location>
</feature>
<comment type="subcellular location">
    <subcellularLocation>
        <location evidence="1">Nucleus</location>
    </subcellularLocation>
</comment>
<reference evidence="11" key="2">
    <citation type="submission" date="2016-11" db="UniProtKB">
        <authorList>
            <consortium name="WormBaseParasite"/>
        </authorList>
    </citation>
    <scope>IDENTIFICATION</scope>
</reference>
<dbReference type="Pfam" id="PF00096">
    <property type="entry name" value="zf-C2H2"/>
    <property type="match status" value="3"/>
</dbReference>
<dbReference type="GO" id="GO:0000981">
    <property type="term" value="F:DNA-binding transcription factor activity, RNA polymerase II-specific"/>
    <property type="evidence" value="ECO:0007669"/>
    <property type="project" value="TreeGrafter"/>
</dbReference>
<evidence type="ECO:0000256" key="6">
    <source>
        <dbReference type="ARBA" id="ARBA00023242"/>
    </source>
</evidence>
<accession>A0A1I7VNA8</accession>
<keyword evidence="2" id="KW-0479">Metal-binding</keyword>
<dbReference type="InterPro" id="IPR043359">
    <property type="entry name" value="GLI-like"/>
</dbReference>
<dbReference type="GO" id="GO:0005634">
    <property type="term" value="C:nucleus"/>
    <property type="evidence" value="ECO:0007669"/>
    <property type="project" value="UniProtKB-SubCell"/>
</dbReference>
<dbReference type="InterPro" id="IPR056436">
    <property type="entry name" value="Znf-C2H2_ZIC1-5/GLI1-3-like"/>
</dbReference>
<dbReference type="InterPro" id="IPR013087">
    <property type="entry name" value="Znf_C2H2_type"/>
</dbReference>
<dbReference type="AlphaFoldDB" id="A0A1I7VNA8"/>
<evidence type="ECO:0000256" key="2">
    <source>
        <dbReference type="ARBA" id="ARBA00022723"/>
    </source>
</evidence>
<evidence type="ECO:0000313" key="11">
    <source>
        <dbReference type="WBParaSite" id="EN70_4459"/>
    </source>
</evidence>
<dbReference type="PANTHER" id="PTHR45718:SF4">
    <property type="entry name" value="TRANSCRIPTIONAL ACTIVATOR CUBITUS INTERRUPTUS"/>
    <property type="match status" value="1"/>
</dbReference>
<dbReference type="Proteomes" id="UP000095285">
    <property type="component" value="Unassembled WGS sequence"/>
</dbReference>
<evidence type="ECO:0000256" key="8">
    <source>
        <dbReference type="SAM" id="MobiDB-lite"/>
    </source>
</evidence>
<keyword evidence="4 7" id="KW-0863">Zinc-finger</keyword>
<dbReference type="PROSITE" id="PS00028">
    <property type="entry name" value="ZINC_FINGER_C2H2_1"/>
    <property type="match status" value="3"/>
</dbReference>
<dbReference type="GO" id="GO:0000978">
    <property type="term" value="F:RNA polymerase II cis-regulatory region sequence-specific DNA binding"/>
    <property type="evidence" value="ECO:0007669"/>
    <property type="project" value="TreeGrafter"/>
</dbReference>
<dbReference type="InterPro" id="IPR036236">
    <property type="entry name" value="Znf_C2H2_sf"/>
</dbReference>
<keyword evidence="5" id="KW-0862">Zinc</keyword>
<feature type="region of interest" description="Disordered" evidence="8">
    <location>
        <begin position="226"/>
        <end position="251"/>
    </location>
</feature>
<dbReference type="GO" id="GO:0008270">
    <property type="term" value="F:zinc ion binding"/>
    <property type="evidence" value="ECO:0007669"/>
    <property type="project" value="UniProtKB-KW"/>
</dbReference>
<reference evidence="10" key="1">
    <citation type="submission" date="2012-04" db="EMBL/GenBank/DDBJ databases">
        <title>The Genome Sequence of Loa loa.</title>
        <authorList>
            <consortium name="The Broad Institute Genome Sequencing Platform"/>
            <consortium name="Broad Institute Genome Sequencing Center for Infectious Disease"/>
            <person name="Nutman T.B."/>
            <person name="Fink D.L."/>
            <person name="Russ C."/>
            <person name="Young S."/>
            <person name="Zeng Q."/>
            <person name="Gargeya S."/>
            <person name="Alvarado L."/>
            <person name="Berlin A."/>
            <person name="Chapman S.B."/>
            <person name="Chen Z."/>
            <person name="Freedman E."/>
            <person name="Gellesch M."/>
            <person name="Goldberg J."/>
            <person name="Griggs A."/>
            <person name="Gujja S."/>
            <person name="Heilman E.R."/>
            <person name="Heiman D."/>
            <person name="Howarth C."/>
            <person name="Mehta T."/>
            <person name="Neiman D."/>
            <person name="Pearson M."/>
            <person name="Roberts A."/>
            <person name="Saif S."/>
            <person name="Shea T."/>
            <person name="Shenoy N."/>
            <person name="Sisk P."/>
            <person name="Stolte C."/>
            <person name="Sykes S."/>
            <person name="White J."/>
            <person name="Yandava C."/>
            <person name="Haas B."/>
            <person name="Henn M.R."/>
            <person name="Nusbaum C."/>
            <person name="Birren B."/>
        </authorList>
    </citation>
    <scope>NUCLEOTIDE SEQUENCE [LARGE SCALE GENOMIC DNA]</scope>
</reference>
<evidence type="ECO:0000256" key="1">
    <source>
        <dbReference type="ARBA" id="ARBA00004123"/>
    </source>
</evidence>
<dbReference type="SUPFAM" id="SSF57667">
    <property type="entry name" value="beta-beta-alpha zinc fingers"/>
    <property type="match status" value="2"/>
</dbReference>
<sequence length="330" mass="36830">MVPSQSAFGQQLFIKNENGYGPRGATFGPDMYFASETPLMQNSCLFSSAPPSTATDYSYNLIKPDPEAFFGHACSSHPFVRPHYPHFPFAMQSMTSGTPSGNYLQNPIQCQWVEAKYKLVNHIRVHTGERPFPCTMCSKVFARSENLKIHQRTHTGDKPFTCTHPGCDRKFANSSDRKKHMHVHTNDKPYECKINGCRKSYTHPSSLRKHLKIHCKSGQCISPDLDEGGDNGQTSADNSSANTSSTTVTVPTLSTEQSFQLTTESHRSLFLNPVNQQRFPRFPSSNPTIQSGFVAPSPYQTPNTMMPTNGGFQLSDFNVYTHFSPKMSIP</sequence>
<dbReference type="PANTHER" id="PTHR45718">
    <property type="entry name" value="TRANSCRIPTIONAL ACTIVATOR CUBITUS INTERRUPTUS"/>
    <property type="match status" value="1"/>
</dbReference>
<dbReference type="STRING" id="7209.A0A1I7VNA8"/>
<dbReference type="SMART" id="SM00355">
    <property type="entry name" value="ZnF_C2H2"/>
    <property type="match status" value="3"/>
</dbReference>
<dbReference type="Gene3D" id="3.30.160.60">
    <property type="entry name" value="Classic Zinc Finger"/>
    <property type="match status" value="4"/>
</dbReference>
<keyword evidence="3" id="KW-0677">Repeat</keyword>
<dbReference type="Pfam" id="PF23561">
    <property type="entry name" value="zf-C2H2_15"/>
    <property type="match status" value="1"/>
</dbReference>
<feature type="domain" description="C2H2-type" evidence="9">
    <location>
        <begin position="132"/>
        <end position="159"/>
    </location>
</feature>
<evidence type="ECO:0000256" key="3">
    <source>
        <dbReference type="ARBA" id="ARBA00022737"/>
    </source>
</evidence>
<evidence type="ECO:0000256" key="5">
    <source>
        <dbReference type="ARBA" id="ARBA00022833"/>
    </source>
</evidence>
<keyword evidence="10" id="KW-1185">Reference proteome</keyword>
<name>A0A1I7VNA8_LOALO</name>
<keyword evidence="6" id="KW-0539">Nucleus</keyword>
<evidence type="ECO:0000256" key="4">
    <source>
        <dbReference type="ARBA" id="ARBA00022771"/>
    </source>
</evidence>
<organism evidence="10 11">
    <name type="scientific">Loa loa</name>
    <name type="common">Eye worm</name>
    <name type="synonym">Filaria loa</name>
    <dbReference type="NCBI Taxonomy" id="7209"/>
    <lineage>
        <taxon>Eukaryota</taxon>
        <taxon>Metazoa</taxon>
        <taxon>Ecdysozoa</taxon>
        <taxon>Nematoda</taxon>
        <taxon>Chromadorea</taxon>
        <taxon>Rhabditida</taxon>
        <taxon>Spirurina</taxon>
        <taxon>Spiruromorpha</taxon>
        <taxon>Filarioidea</taxon>
        <taxon>Onchocercidae</taxon>
        <taxon>Loa</taxon>
    </lineage>
</organism>
<proteinExistence type="predicted"/>
<feature type="domain" description="C2H2-type" evidence="9">
    <location>
        <begin position="190"/>
        <end position="219"/>
    </location>
</feature>
<feature type="compositionally biased region" description="Low complexity" evidence="8">
    <location>
        <begin position="234"/>
        <end position="251"/>
    </location>
</feature>
<evidence type="ECO:0000256" key="7">
    <source>
        <dbReference type="PROSITE-ProRule" id="PRU00042"/>
    </source>
</evidence>
<protein>
    <submittedName>
        <fullName evidence="11">Zinc finger protein</fullName>
    </submittedName>
</protein>
<dbReference type="WBParaSite" id="EN70_4459">
    <property type="protein sequence ID" value="EN70_4459"/>
    <property type="gene ID" value="EN70_4459"/>
</dbReference>
<dbReference type="PROSITE" id="PS50157">
    <property type="entry name" value="ZINC_FINGER_C2H2_2"/>
    <property type="match status" value="3"/>
</dbReference>
<evidence type="ECO:0000259" key="9">
    <source>
        <dbReference type="PROSITE" id="PS50157"/>
    </source>
</evidence>
<evidence type="ECO:0000313" key="10">
    <source>
        <dbReference type="Proteomes" id="UP000095285"/>
    </source>
</evidence>
<dbReference type="FunFam" id="3.30.160.60:FF:000041">
    <property type="entry name" value="Zinc finger protein ZIC 1"/>
    <property type="match status" value="1"/>
</dbReference>
<dbReference type="FunFam" id="3.30.160.60:FF:002493">
    <property type="entry name" value="Zinc finger protein"/>
    <property type="match status" value="1"/>
</dbReference>